<evidence type="ECO:0000313" key="3">
    <source>
        <dbReference type="Proteomes" id="UP000192674"/>
    </source>
</evidence>
<organism evidence="2 3">
    <name type="scientific">Kibdelosporangium aridum</name>
    <dbReference type="NCBI Taxonomy" id="2030"/>
    <lineage>
        <taxon>Bacteria</taxon>
        <taxon>Bacillati</taxon>
        <taxon>Actinomycetota</taxon>
        <taxon>Actinomycetes</taxon>
        <taxon>Pseudonocardiales</taxon>
        <taxon>Pseudonocardiaceae</taxon>
        <taxon>Kibdelosporangium</taxon>
    </lineage>
</organism>
<dbReference type="PANTHER" id="PTHR43798">
    <property type="entry name" value="MONOACYLGLYCEROL LIPASE"/>
    <property type="match status" value="1"/>
</dbReference>
<protein>
    <submittedName>
        <fullName evidence="2">Pimeloyl-ACP methyl ester carboxylesterase</fullName>
    </submittedName>
</protein>
<proteinExistence type="predicted"/>
<dbReference type="SUPFAM" id="SSF53474">
    <property type="entry name" value="alpha/beta-Hydrolases"/>
    <property type="match status" value="1"/>
</dbReference>
<dbReference type="GO" id="GO:0003824">
    <property type="term" value="F:catalytic activity"/>
    <property type="evidence" value="ECO:0007669"/>
    <property type="project" value="UniProtKB-ARBA"/>
</dbReference>
<dbReference type="InterPro" id="IPR000073">
    <property type="entry name" value="AB_hydrolase_1"/>
</dbReference>
<dbReference type="Pfam" id="PF00561">
    <property type="entry name" value="Abhydrolase_1"/>
    <property type="match status" value="1"/>
</dbReference>
<dbReference type="InterPro" id="IPR029058">
    <property type="entry name" value="AB_hydrolase_fold"/>
</dbReference>
<reference evidence="2 3" key="1">
    <citation type="submission" date="2017-04" db="EMBL/GenBank/DDBJ databases">
        <authorList>
            <person name="Afonso C.L."/>
            <person name="Miller P.J."/>
            <person name="Scott M.A."/>
            <person name="Spackman E."/>
            <person name="Goraichik I."/>
            <person name="Dimitrov K.M."/>
            <person name="Suarez D.L."/>
            <person name="Swayne D.E."/>
        </authorList>
    </citation>
    <scope>NUCLEOTIDE SEQUENCE [LARGE SCALE GENOMIC DNA]</scope>
    <source>
        <strain evidence="2 3">DSM 43828</strain>
    </source>
</reference>
<gene>
    <name evidence="2" type="ORF">SAMN05661093_10396</name>
</gene>
<evidence type="ECO:0000259" key="1">
    <source>
        <dbReference type="Pfam" id="PF00561"/>
    </source>
</evidence>
<dbReference type="EMBL" id="FWXV01000017">
    <property type="protein sequence ID" value="SMD26809.1"/>
    <property type="molecule type" value="Genomic_DNA"/>
</dbReference>
<dbReference type="InterPro" id="IPR050266">
    <property type="entry name" value="AB_hydrolase_sf"/>
</dbReference>
<keyword evidence="3" id="KW-1185">Reference proteome</keyword>
<sequence length="286" mass="31745">MYVFIDGMPTRKSARLRRATIDYTEWGDGPPVVFVHGLLVNSGLWRHVAPVVADAGNRCIAPDWPLGGHTTPVPDADMSPPGVADLIAEFLDTLDLRDVTIVANDTGGALVQLVLTRNPDRIGRVVLTPSDCFEYFFPPLFAPLPKLARVPGFASVLVAALRSRWVQRSPAAFGFIAKRRIPNEIVDSYLAPSRRSKAVRDDLTRFLRNVHNRHTIAAAEQLRDFTKPVLLAWAREDKVFPVKLAYRLGEILPKATVVEIDDSYTFVPEDQPAELAEQIIGFIKAN</sequence>
<dbReference type="Gene3D" id="3.40.50.1820">
    <property type="entry name" value="alpha/beta hydrolase"/>
    <property type="match status" value="1"/>
</dbReference>
<feature type="domain" description="AB hydrolase-1" evidence="1">
    <location>
        <begin position="30"/>
        <end position="270"/>
    </location>
</feature>
<dbReference type="PRINTS" id="PR00111">
    <property type="entry name" value="ABHYDROLASE"/>
</dbReference>
<evidence type="ECO:0000313" key="2">
    <source>
        <dbReference type="EMBL" id="SMD26809.1"/>
    </source>
</evidence>
<name>A0A1Y5YAW6_KIBAR</name>
<accession>A0A1Y5YAW6</accession>
<dbReference type="Proteomes" id="UP000192674">
    <property type="component" value="Unassembled WGS sequence"/>
</dbReference>
<dbReference type="AlphaFoldDB" id="A0A1Y5YAW6"/>